<reference evidence="1" key="1">
    <citation type="submission" date="2020-02" db="EMBL/GenBank/DDBJ databases">
        <authorList>
            <person name="Gao J."/>
            <person name="Sun J."/>
        </authorList>
    </citation>
    <scope>NUCLEOTIDE SEQUENCE</scope>
    <source>
        <strain evidence="1">602-2</strain>
    </source>
</reference>
<name>A0A6G4R4J3_9CAUL</name>
<dbReference type="RefSeq" id="WP_165263126.1">
    <property type="nucleotide sequence ID" value="NZ_JAAKGT010000021.1"/>
</dbReference>
<organism evidence="1">
    <name type="scientific">Caulobacter sp. 602-2</name>
    <dbReference type="NCBI Taxonomy" id="2710887"/>
    <lineage>
        <taxon>Bacteria</taxon>
        <taxon>Pseudomonadati</taxon>
        <taxon>Pseudomonadota</taxon>
        <taxon>Alphaproteobacteria</taxon>
        <taxon>Caulobacterales</taxon>
        <taxon>Caulobacteraceae</taxon>
        <taxon>Caulobacter</taxon>
    </lineage>
</organism>
<comment type="caution">
    <text evidence="1">The sequence shown here is derived from an EMBL/GenBank/DDBJ whole genome shotgun (WGS) entry which is preliminary data.</text>
</comment>
<sequence>MSAPAPLFYLFTTTDFLSPRGHELERHIAALRESETELGAGAIRSFILLQRASDADVEAFRQKAPSFMTVVGSPQRMSLSAARNVLLNLFAQEAGDTVSPDAIGAFPDDDAWYPPGALATLRKVFADTPQLDLAFCRYGSQPQPAGDLSVQLRPASLDEAVKNASSNTIFLRSGLLRDLGGFDENLGLGTPSGGGEDTDYAIRAYFGAKDVVYLDVQMIGHRDKIVEKRQEYFLGSLLAIAKNRGLGPAANRQYLRKIAVGVYYLLRRRMSLSTLVSAVRASLSTTKLRYGIAE</sequence>
<dbReference type="Gene3D" id="3.90.550.10">
    <property type="entry name" value="Spore Coat Polysaccharide Biosynthesis Protein SpsA, Chain A"/>
    <property type="match status" value="1"/>
</dbReference>
<dbReference type="GO" id="GO:0016740">
    <property type="term" value="F:transferase activity"/>
    <property type="evidence" value="ECO:0007669"/>
    <property type="project" value="UniProtKB-KW"/>
</dbReference>
<dbReference type="EMBL" id="JAAKGT010000021">
    <property type="protein sequence ID" value="NGM52637.1"/>
    <property type="molecule type" value="Genomic_DNA"/>
</dbReference>
<gene>
    <name evidence="1" type="ORF">G5B46_23755</name>
</gene>
<evidence type="ECO:0000313" key="1">
    <source>
        <dbReference type="EMBL" id="NGM52637.1"/>
    </source>
</evidence>
<dbReference type="SUPFAM" id="SSF53448">
    <property type="entry name" value="Nucleotide-diphospho-sugar transferases"/>
    <property type="match status" value="1"/>
</dbReference>
<proteinExistence type="predicted"/>
<dbReference type="InterPro" id="IPR029044">
    <property type="entry name" value="Nucleotide-diphossugar_trans"/>
</dbReference>
<keyword evidence="1" id="KW-0808">Transferase</keyword>
<protein>
    <submittedName>
        <fullName evidence="1">Glycosyltransferase family 2 protein</fullName>
    </submittedName>
</protein>
<accession>A0A6G4R4J3</accession>
<dbReference type="AlphaFoldDB" id="A0A6G4R4J3"/>